<organism evidence="1 2">
    <name type="scientific">Caenimonas terrae</name>
    <dbReference type="NCBI Taxonomy" id="696074"/>
    <lineage>
        <taxon>Bacteria</taxon>
        <taxon>Pseudomonadati</taxon>
        <taxon>Pseudomonadota</taxon>
        <taxon>Betaproteobacteria</taxon>
        <taxon>Burkholderiales</taxon>
        <taxon>Comamonadaceae</taxon>
        <taxon>Caenimonas</taxon>
    </lineage>
</organism>
<comment type="caution">
    <text evidence="1">The sequence shown here is derived from an EMBL/GenBank/DDBJ whole genome shotgun (WGS) entry which is preliminary data.</text>
</comment>
<name>A0ABW0NIU5_9BURK</name>
<evidence type="ECO:0000313" key="1">
    <source>
        <dbReference type="EMBL" id="MFC5498992.1"/>
    </source>
</evidence>
<keyword evidence="2" id="KW-1185">Reference proteome</keyword>
<reference evidence="2" key="1">
    <citation type="journal article" date="2019" name="Int. J. Syst. Evol. Microbiol.">
        <title>The Global Catalogue of Microorganisms (GCM) 10K type strain sequencing project: providing services to taxonomists for standard genome sequencing and annotation.</title>
        <authorList>
            <consortium name="The Broad Institute Genomics Platform"/>
            <consortium name="The Broad Institute Genome Sequencing Center for Infectious Disease"/>
            <person name="Wu L."/>
            <person name="Ma J."/>
        </authorList>
    </citation>
    <scope>NUCLEOTIDE SEQUENCE [LARGE SCALE GENOMIC DNA]</scope>
    <source>
        <strain evidence="2">CCUG 57401</strain>
    </source>
</reference>
<gene>
    <name evidence="1" type="ORF">ACFPOE_15695</name>
</gene>
<protein>
    <submittedName>
        <fullName evidence="1">Uncharacterized protein</fullName>
    </submittedName>
</protein>
<dbReference type="RefSeq" id="WP_376851066.1">
    <property type="nucleotide sequence ID" value="NZ_JBHSMF010000009.1"/>
</dbReference>
<proteinExistence type="predicted"/>
<evidence type="ECO:0000313" key="2">
    <source>
        <dbReference type="Proteomes" id="UP001596037"/>
    </source>
</evidence>
<accession>A0ABW0NIU5</accession>
<dbReference type="Proteomes" id="UP001596037">
    <property type="component" value="Unassembled WGS sequence"/>
</dbReference>
<sequence>MMIDQQTRPLAARPPSIEDAAADIRRLTAALQARRQAAPDNAVELAALAMDLQRASAIWRRLVPTGIWG</sequence>
<dbReference type="EMBL" id="JBHSMF010000009">
    <property type="protein sequence ID" value="MFC5498992.1"/>
    <property type="molecule type" value="Genomic_DNA"/>
</dbReference>